<sequence>MKRILFVLTVLIFLAALPVFAEEKVAEEKKPETVKETRICWSVGSTMRTFPADKHPTGEELVKFLNNQPPGPFWTLKSITEPTVNDPKYRVTIEWALAGFPSICEVDAPKPAAKKEEKK</sequence>
<keyword evidence="1" id="KW-0732">Signal</keyword>
<organism evidence="2 3">
    <name type="scientific">Candidatus Manganitrophus noduliformans</name>
    <dbReference type="NCBI Taxonomy" id="2606439"/>
    <lineage>
        <taxon>Bacteria</taxon>
        <taxon>Pseudomonadati</taxon>
        <taxon>Nitrospirota</taxon>
        <taxon>Nitrospiria</taxon>
        <taxon>Candidatus Troglogloeales</taxon>
        <taxon>Candidatus Manganitrophaceae</taxon>
        <taxon>Candidatus Manganitrophus</taxon>
    </lineage>
</organism>
<name>A0A7X6DMK6_9BACT</name>
<evidence type="ECO:0000313" key="2">
    <source>
        <dbReference type="EMBL" id="NKE69877.1"/>
    </source>
</evidence>
<evidence type="ECO:0000256" key="1">
    <source>
        <dbReference type="SAM" id="SignalP"/>
    </source>
</evidence>
<protein>
    <submittedName>
        <fullName evidence="2">Uncharacterized protein</fullName>
    </submittedName>
</protein>
<dbReference type="RefSeq" id="WP_168058161.1">
    <property type="nucleotide sequence ID" value="NZ_VTOW01000001.1"/>
</dbReference>
<accession>A0A7X6DMK6</accession>
<dbReference type="EMBL" id="VTOW01000001">
    <property type="protein sequence ID" value="NKE69877.1"/>
    <property type="molecule type" value="Genomic_DNA"/>
</dbReference>
<comment type="caution">
    <text evidence="2">The sequence shown here is derived from an EMBL/GenBank/DDBJ whole genome shotgun (WGS) entry which is preliminary data.</text>
</comment>
<proteinExistence type="predicted"/>
<feature type="signal peptide" evidence="1">
    <location>
        <begin position="1"/>
        <end position="21"/>
    </location>
</feature>
<dbReference type="Proteomes" id="UP000534783">
    <property type="component" value="Unassembled WGS sequence"/>
</dbReference>
<evidence type="ECO:0000313" key="3">
    <source>
        <dbReference type="Proteomes" id="UP000534783"/>
    </source>
</evidence>
<feature type="chain" id="PRO_5031365948" evidence="1">
    <location>
        <begin position="22"/>
        <end position="119"/>
    </location>
</feature>
<keyword evidence="3" id="KW-1185">Reference proteome</keyword>
<reference evidence="2 3" key="1">
    <citation type="journal article" date="2020" name="Nature">
        <title>Bacterial chemolithoautotrophy via manganese oxidation.</title>
        <authorList>
            <person name="Yu H."/>
            <person name="Leadbetter J.R."/>
        </authorList>
    </citation>
    <scope>NUCLEOTIDE SEQUENCE [LARGE SCALE GENOMIC DNA]</scope>
    <source>
        <strain evidence="2 3">Mn-1</strain>
    </source>
</reference>
<gene>
    <name evidence="2" type="ORF">MNODULE_03835</name>
</gene>
<dbReference type="AlphaFoldDB" id="A0A7X6DMK6"/>